<keyword evidence="4 10" id="KW-1133">Transmembrane helix</keyword>
<comment type="caution">
    <text evidence="12">The sequence shown here is derived from an EMBL/GenBank/DDBJ whole genome shotgun (WGS) entry which is preliminary data.</text>
</comment>
<keyword evidence="6" id="KW-0564">Palmitate</keyword>
<evidence type="ECO:0000313" key="13">
    <source>
        <dbReference type="Proteomes" id="UP000298327"/>
    </source>
</evidence>
<evidence type="ECO:0000259" key="11">
    <source>
        <dbReference type="Pfam" id="PF01529"/>
    </source>
</evidence>
<feature type="transmembrane region" description="Helical" evidence="10">
    <location>
        <begin position="20"/>
        <end position="39"/>
    </location>
</feature>
<comment type="domain">
    <text evidence="10">The DHHC domain is required for palmitoyltransferase activity.</text>
</comment>
<dbReference type="Pfam" id="PF01529">
    <property type="entry name" value="DHHC"/>
    <property type="match status" value="1"/>
</dbReference>
<dbReference type="STRING" id="205917.A0A4Y9YQY0"/>
<dbReference type="PROSITE" id="PS50216">
    <property type="entry name" value="DHHC"/>
    <property type="match status" value="1"/>
</dbReference>
<dbReference type="GO" id="GO:0019706">
    <property type="term" value="F:protein-cysteine S-palmitoyltransferase activity"/>
    <property type="evidence" value="ECO:0007669"/>
    <property type="project" value="UniProtKB-EC"/>
</dbReference>
<protein>
    <recommendedName>
        <fullName evidence="10">Palmitoyltransferase</fullName>
        <ecNumber evidence="10">2.3.1.225</ecNumber>
    </recommendedName>
</protein>
<dbReference type="GO" id="GO:0006612">
    <property type="term" value="P:protein targeting to membrane"/>
    <property type="evidence" value="ECO:0007669"/>
    <property type="project" value="TreeGrafter"/>
</dbReference>
<evidence type="ECO:0000256" key="5">
    <source>
        <dbReference type="ARBA" id="ARBA00023136"/>
    </source>
</evidence>
<sequence length="363" mass="40386">MAMQVQKSAVFTRTRVVTTYIETTIQAVVFVIICCGWYISVFKFGTVHAHLCLGRTIHSTSVPDCESPALDTLTEPYECLSDGTLDFCFKGPCNGRWKPPGTHHCSTCGVCRLEFDHHCPWLGNCVTASRMKAFLCLLYATAFVVPFAVIPVSGPLSGHFATALRVSKVDPWAVRIWWSRWYSWIVCGGPLGRWVFGTFLGFRVLKAQDAAAHDRWWFQGNMVDSPHTFAAAIVVAGSVLAIFAVCMAVVTTRDVLLGRTTLDTIRARRRRPTAAGSPLVQHTGRFVCIPTVTPSVASCSHSSGVESRPKTDNGAQQGLPERRVFEVLPGERLYDLGWRENLRKMWASRLFDRELPRSVLLAF</sequence>
<keyword evidence="2 10" id="KW-0808">Transferase</keyword>
<comment type="catalytic activity">
    <reaction evidence="9 10">
        <text>L-cysteinyl-[protein] + hexadecanoyl-CoA = S-hexadecanoyl-L-cysteinyl-[protein] + CoA</text>
        <dbReference type="Rhea" id="RHEA:36683"/>
        <dbReference type="Rhea" id="RHEA-COMP:10131"/>
        <dbReference type="Rhea" id="RHEA-COMP:11032"/>
        <dbReference type="ChEBI" id="CHEBI:29950"/>
        <dbReference type="ChEBI" id="CHEBI:57287"/>
        <dbReference type="ChEBI" id="CHEBI:57379"/>
        <dbReference type="ChEBI" id="CHEBI:74151"/>
        <dbReference type="EC" id="2.3.1.225"/>
    </reaction>
</comment>
<dbReference type="OrthoDB" id="302728at2759"/>
<evidence type="ECO:0000256" key="1">
    <source>
        <dbReference type="ARBA" id="ARBA00004141"/>
    </source>
</evidence>
<evidence type="ECO:0000256" key="10">
    <source>
        <dbReference type="RuleBase" id="RU079119"/>
    </source>
</evidence>
<evidence type="ECO:0000256" key="7">
    <source>
        <dbReference type="ARBA" id="ARBA00023288"/>
    </source>
</evidence>
<accession>A0A4Y9YQY0</accession>
<feature type="transmembrane region" description="Helical" evidence="10">
    <location>
        <begin position="226"/>
        <end position="250"/>
    </location>
</feature>
<evidence type="ECO:0000256" key="8">
    <source>
        <dbReference type="ARBA" id="ARBA00023315"/>
    </source>
</evidence>
<comment type="subcellular location">
    <subcellularLocation>
        <location evidence="1">Membrane</location>
        <topology evidence="1">Multi-pass membrane protein</topology>
    </subcellularLocation>
</comment>
<dbReference type="AlphaFoldDB" id="A0A4Y9YQY0"/>
<reference evidence="12 13" key="1">
    <citation type="submission" date="2019-02" db="EMBL/GenBank/DDBJ databases">
        <title>Genome sequencing of the rare red list fungi Dentipellis fragilis.</title>
        <authorList>
            <person name="Buettner E."/>
            <person name="Kellner H."/>
        </authorList>
    </citation>
    <scope>NUCLEOTIDE SEQUENCE [LARGE SCALE GENOMIC DNA]</scope>
    <source>
        <strain evidence="12 13">DSM 105465</strain>
    </source>
</reference>
<dbReference type="PANTHER" id="PTHR22883">
    <property type="entry name" value="ZINC FINGER DHHC DOMAIN CONTAINING PROTEIN"/>
    <property type="match status" value="1"/>
</dbReference>
<keyword evidence="7" id="KW-0449">Lipoprotein</keyword>
<evidence type="ECO:0000256" key="2">
    <source>
        <dbReference type="ARBA" id="ARBA00022679"/>
    </source>
</evidence>
<feature type="domain" description="Palmitoyltransferase DHHC" evidence="11">
    <location>
        <begin position="96"/>
        <end position="147"/>
    </location>
</feature>
<keyword evidence="3 10" id="KW-0812">Transmembrane</keyword>
<name>A0A4Y9YQY0_9AGAM</name>
<keyword evidence="13" id="KW-1185">Reference proteome</keyword>
<evidence type="ECO:0000256" key="4">
    <source>
        <dbReference type="ARBA" id="ARBA00022989"/>
    </source>
</evidence>
<feature type="transmembrane region" description="Helical" evidence="10">
    <location>
        <begin position="137"/>
        <end position="161"/>
    </location>
</feature>
<gene>
    <name evidence="12" type="ORF">EVG20_g5830</name>
</gene>
<evidence type="ECO:0000313" key="12">
    <source>
        <dbReference type="EMBL" id="TFY64785.1"/>
    </source>
</evidence>
<organism evidence="12 13">
    <name type="scientific">Dentipellis fragilis</name>
    <dbReference type="NCBI Taxonomy" id="205917"/>
    <lineage>
        <taxon>Eukaryota</taxon>
        <taxon>Fungi</taxon>
        <taxon>Dikarya</taxon>
        <taxon>Basidiomycota</taxon>
        <taxon>Agaricomycotina</taxon>
        <taxon>Agaricomycetes</taxon>
        <taxon>Russulales</taxon>
        <taxon>Hericiaceae</taxon>
        <taxon>Dentipellis</taxon>
    </lineage>
</organism>
<dbReference type="GO" id="GO:0016020">
    <property type="term" value="C:membrane"/>
    <property type="evidence" value="ECO:0007669"/>
    <property type="project" value="UniProtKB-SubCell"/>
</dbReference>
<dbReference type="GO" id="GO:0005783">
    <property type="term" value="C:endoplasmic reticulum"/>
    <property type="evidence" value="ECO:0007669"/>
    <property type="project" value="TreeGrafter"/>
</dbReference>
<comment type="similarity">
    <text evidence="10">Belongs to the DHHC palmitoyltransferase family.</text>
</comment>
<keyword evidence="8 10" id="KW-0012">Acyltransferase</keyword>
<dbReference type="EMBL" id="SEOQ01000361">
    <property type="protein sequence ID" value="TFY64785.1"/>
    <property type="molecule type" value="Genomic_DNA"/>
</dbReference>
<dbReference type="EC" id="2.3.1.225" evidence="10"/>
<evidence type="ECO:0000256" key="6">
    <source>
        <dbReference type="ARBA" id="ARBA00023139"/>
    </source>
</evidence>
<evidence type="ECO:0000256" key="9">
    <source>
        <dbReference type="ARBA" id="ARBA00048048"/>
    </source>
</evidence>
<dbReference type="GO" id="GO:0005794">
    <property type="term" value="C:Golgi apparatus"/>
    <property type="evidence" value="ECO:0007669"/>
    <property type="project" value="TreeGrafter"/>
</dbReference>
<keyword evidence="5 10" id="KW-0472">Membrane</keyword>
<dbReference type="InterPro" id="IPR001594">
    <property type="entry name" value="Palmitoyltrfase_DHHC"/>
</dbReference>
<proteinExistence type="inferred from homology"/>
<dbReference type="InterPro" id="IPR039859">
    <property type="entry name" value="PFA4/ZDH16/20/ERF2-like"/>
</dbReference>
<dbReference type="Proteomes" id="UP000298327">
    <property type="component" value="Unassembled WGS sequence"/>
</dbReference>
<evidence type="ECO:0000256" key="3">
    <source>
        <dbReference type="ARBA" id="ARBA00022692"/>
    </source>
</evidence>